<keyword evidence="3" id="KW-1185">Reference proteome</keyword>
<evidence type="ECO:0000313" key="3">
    <source>
        <dbReference type="Proteomes" id="UP001235343"/>
    </source>
</evidence>
<evidence type="ECO:0000313" key="2">
    <source>
        <dbReference type="EMBL" id="MDL4842210.1"/>
    </source>
</evidence>
<name>A0ABT7LAI2_9BACI</name>
<dbReference type="SUPFAM" id="SSF140500">
    <property type="entry name" value="BAS1536-like"/>
    <property type="match status" value="1"/>
</dbReference>
<organism evidence="2 3">
    <name type="scientific">Aquibacillus rhizosphaerae</name>
    <dbReference type="NCBI Taxonomy" id="3051431"/>
    <lineage>
        <taxon>Bacteria</taxon>
        <taxon>Bacillati</taxon>
        <taxon>Bacillota</taxon>
        <taxon>Bacilli</taxon>
        <taxon>Bacillales</taxon>
        <taxon>Bacillaceae</taxon>
        <taxon>Aquibacillus</taxon>
    </lineage>
</organism>
<protein>
    <submittedName>
        <fullName evidence="2">Aspartyl-phosphate phosphatase Spo0E family protein</fullName>
    </submittedName>
</protein>
<comment type="caution">
    <text evidence="2">The sequence shown here is derived from an EMBL/GenBank/DDBJ whole genome shotgun (WGS) entry which is preliminary data.</text>
</comment>
<reference evidence="2 3" key="1">
    <citation type="submission" date="2023-06" db="EMBL/GenBank/DDBJ databases">
        <title>Aquibacillus rhizosphaerae LR5S19.</title>
        <authorList>
            <person name="Sun J.-Q."/>
        </authorList>
    </citation>
    <scope>NUCLEOTIDE SEQUENCE [LARGE SCALE GENOMIC DNA]</scope>
    <source>
        <strain evidence="2 3">LR5S19</strain>
    </source>
</reference>
<dbReference type="Pfam" id="PF09388">
    <property type="entry name" value="SpoOE-like"/>
    <property type="match status" value="1"/>
</dbReference>
<accession>A0ABT7LAI2</accession>
<dbReference type="InterPro" id="IPR037208">
    <property type="entry name" value="Spo0E-like_sf"/>
</dbReference>
<dbReference type="InterPro" id="IPR036638">
    <property type="entry name" value="HLH_DNA-bd_sf"/>
</dbReference>
<feature type="coiled-coil region" evidence="1">
    <location>
        <begin position="11"/>
        <end position="51"/>
    </location>
</feature>
<dbReference type="InterPro" id="IPR018540">
    <property type="entry name" value="Spo0E-like"/>
</dbReference>
<gene>
    <name evidence="2" type="ORF">QQS35_17365</name>
</gene>
<keyword evidence="1" id="KW-0175">Coiled coil</keyword>
<sequence length="52" mass="6233">MTSTSALEIKIEKLRIELYQLSQRKIEQEQLLKVSQQLDEALNEFERIKKNK</sequence>
<dbReference type="Gene3D" id="4.10.280.10">
    <property type="entry name" value="Helix-loop-helix DNA-binding domain"/>
    <property type="match status" value="1"/>
</dbReference>
<dbReference type="EMBL" id="JASTZU010000058">
    <property type="protein sequence ID" value="MDL4842210.1"/>
    <property type="molecule type" value="Genomic_DNA"/>
</dbReference>
<dbReference type="Proteomes" id="UP001235343">
    <property type="component" value="Unassembled WGS sequence"/>
</dbReference>
<dbReference type="RefSeq" id="WP_285933496.1">
    <property type="nucleotide sequence ID" value="NZ_JASTZU010000058.1"/>
</dbReference>
<proteinExistence type="predicted"/>
<evidence type="ECO:0000256" key="1">
    <source>
        <dbReference type="SAM" id="Coils"/>
    </source>
</evidence>